<dbReference type="PANTHER" id="PTHR35152">
    <property type="entry name" value="DOMAIN SIGNALLING PROTEIN, PUTATIVE (AFU_ORTHOLOGUE AFUA_5G11310)-RELATED"/>
    <property type="match status" value="1"/>
</dbReference>
<dbReference type="EMBL" id="BMNW01000007">
    <property type="protein sequence ID" value="GGM18445.1"/>
    <property type="molecule type" value="Genomic_DNA"/>
</dbReference>
<evidence type="ECO:0000313" key="3">
    <source>
        <dbReference type="EMBL" id="GGM18445.1"/>
    </source>
</evidence>
<feature type="transmembrane region" description="Helical" evidence="1">
    <location>
        <begin position="6"/>
        <end position="30"/>
    </location>
</feature>
<dbReference type="RefSeq" id="WP_188867110.1">
    <property type="nucleotide sequence ID" value="NZ_BMNW01000007.1"/>
</dbReference>
<feature type="transmembrane region" description="Helical" evidence="1">
    <location>
        <begin position="141"/>
        <end position="163"/>
    </location>
</feature>
<protein>
    <recommendedName>
        <fullName evidence="2">MHYT domain-containing protein</fullName>
    </recommendedName>
</protein>
<dbReference type="InterPro" id="IPR005330">
    <property type="entry name" value="MHYT_dom"/>
</dbReference>
<evidence type="ECO:0000256" key="1">
    <source>
        <dbReference type="PROSITE-ProRule" id="PRU00244"/>
    </source>
</evidence>
<sequence>MFSSSYDPILVLVSIVVAVLTSYTALQLTSSVFNTRGTAARLWLFCGSMAMGTGLWAMHFIGMLAFSLPIELTYEVSLTVFSLGLAVLASALALWIACRPVLGGWHFALGGLVMGAGIAGMHYVGMAALCMSPAIDYDPLWFGASIVIAILAATSALCVAFHLKKLLRHVWMLRFAASIFLGFGIVAMHYVGMASASFHQGSVSVSGSETDGIQASWLGVWVSLASLSLLAMTLTAVAIEQQARRRMLSQKQADIQRCLARHRVEQDPLELLPRYVESRDKA</sequence>
<feature type="transmembrane region" description="Helical" evidence="1">
    <location>
        <begin position="78"/>
        <end position="97"/>
    </location>
</feature>
<dbReference type="PROSITE" id="PS50924">
    <property type="entry name" value="MHYT"/>
    <property type="match status" value="1"/>
</dbReference>
<evidence type="ECO:0000313" key="4">
    <source>
        <dbReference type="Proteomes" id="UP000616499"/>
    </source>
</evidence>
<feature type="domain" description="MHYT" evidence="2">
    <location>
        <begin position="6"/>
        <end position="199"/>
    </location>
</feature>
<feature type="transmembrane region" description="Helical" evidence="1">
    <location>
        <begin position="175"/>
        <end position="198"/>
    </location>
</feature>
<proteinExistence type="predicted"/>
<feature type="transmembrane region" description="Helical" evidence="1">
    <location>
        <begin position="42"/>
        <end position="66"/>
    </location>
</feature>
<keyword evidence="1" id="KW-0812">Transmembrane</keyword>
<name>A0ABQ2GXB9_9PSED</name>
<organism evidence="3 4">
    <name type="scientific">Pseudomonas asuensis</name>
    <dbReference type="NCBI Taxonomy" id="1825787"/>
    <lineage>
        <taxon>Bacteria</taxon>
        <taxon>Pseudomonadati</taxon>
        <taxon>Pseudomonadota</taxon>
        <taxon>Gammaproteobacteria</taxon>
        <taxon>Pseudomonadales</taxon>
        <taxon>Pseudomonadaceae</taxon>
        <taxon>Pseudomonas</taxon>
    </lineage>
</organism>
<dbReference type="Proteomes" id="UP000616499">
    <property type="component" value="Unassembled WGS sequence"/>
</dbReference>
<dbReference type="PANTHER" id="PTHR35152:SF1">
    <property type="entry name" value="DOMAIN SIGNALLING PROTEIN, PUTATIVE (AFU_ORTHOLOGUE AFUA_5G11310)-RELATED"/>
    <property type="match status" value="1"/>
</dbReference>
<feature type="transmembrane region" description="Helical" evidence="1">
    <location>
        <begin position="109"/>
        <end position="135"/>
    </location>
</feature>
<comment type="caution">
    <text evidence="3">The sequence shown here is derived from an EMBL/GenBank/DDBJ whole genome shotgun (WGS) entry which is preliminary data.</text>
</comment>
<keyword evidence="1" id="KW-0472">Membrane</keyword>
<gene>
    <name evidence="3" type="ORF">GCM10009425_31800</name>
</gene>
<evidence type="ECO:0000259" key="2">
    <source>
        <dbReference type="PROSITE" id="PS50924"/>
    </source>
</evidence>
<keyword evidence="1" id="KW-1133">Transmembrane helix</keyword>
<reference evidence="4" key="1">
    <citation type="journal article" date="2019" name="Int. J. Syst. Evol. Microbiol.">
        <title>The Global Catalogue of Microorganisms (GCM) 10K type strain sequencing project: providing services to taxonomists for standard genome sequencing and annotation.</title>
        <authorList>
            <consortium name="The Broad Institute Genomics Platform"/>
            <consortium name="The Broad Institute Genome Sequencing Center for Infectious Disease"/>
            <person name="Wu L."/>
            <person name="Ma J."/>
        </authorList>
    </citation>
    <scope>NUCLEOTIDE SEQUENCE [LARGE SCALE GENOMIC DNA]</scope>
    <source>
        <strain evidence="4">JCM 13501</strain>
    </source>
</reference>
<dbReference type="Pfam" id="PF03707">
    <property type="entry name" value="MHYT"/>
    <property type="match status" value="3"/>
</dbReference>
<accession>A0ABQ2GXB9</accession>
<keyword evidence="4" id="KW-1185">Reference proteome</keyword>
<feature type="transmembrane region" description="Helical" evidence="1">
    <location>
        <begin position="218"/>
        <end position="239"/>
    </location>
</feature>